<reference evidence="8 9" key="1">
    <citation type="submission" date="2024-06" db="EMBL/GenBank/DDBJ databases">
        <title>The Natural Products Discovery Center: Release of the First 8490 Sequenced Strains for Exploring Actinobacteria Biosynthetic Diversity.</title>
        <authorList>
            <person name="Kalkreuter E."/>
            <person name="Kautsar S.A."/>
            <person name="Yang D."/>
            <person name="Bader C.D."/>
            <person name="Teijaro C.N."/>
            <person name="Fluegel L."/>
            <person name="Davis C.M."/>
            <person name="Simpson J.R."/>
            <person name="Lauterbach L."/>
            <person name="Steele A.D."/>
            <person name="Gui C."/>
            <person name="Meng S."/>
            <person name="Li G."/>
            <person name="Viehrig K."/>
            <person name="Ye F."/>
            <person name="Su P."/>
            <person name="Kiefer A.F."/>
            <person name="Nichols A."/>
            <person name="Cepeda A.J."/>
            <person name="Yan W."/>
            <person name="Fan B."/>
            <person name="Jiang Y."/>
            <person name="Adhikari A."/>
            <person name="Zheng C.-J."/>
            <person name="Schuster L."/>
            <person name="Cowan T.M."/>
            <person name="Smanski M.J."/>
            <person name="Chevrette M.G."/>
            <person name="De Carvalho L.P.S."/>
            <person name="Shen B."/>
        </authorList>
    </citation>
    <scope>NUCLEOTIDE SEQUENCE [LARGE SCALE GENOMIC DNA]</scope>
    <source>
        <strain evidence="8 9">NPDC038104</strain>
    </source>
</reference>
<feature type="transmembrane region" description="Helical" evidence="7">
    <location>
        <begin position="400"/>
        <end position="423"/>
    </location>
</feature>
<feature type="compositionally biased region" description="Gly residues" evidence="6">
    <location>
        <begin position="216"/>
        <end position="228"/>
    </location>
</feature>
<dbReference type="PANTHER" id="PTHR23513:SF6">
    <property type="entry name" value="MAJOR FACILITATOR SUPERFAMILY ASSOCIATED DOMAIN-CONTAINING PROTEIN"/>
    <property type="match status" value="1"/>
</dbReference>
<evidence type="ECO:0000256" key="5">
    <source>
        <dbReference type="ARBA" id="ARBA00023136"/>
    </source>
</evidence>
<gene>
    <name evidence="8" type="ORF">AB0E65_27510</name>
</gene>
<dbReference type="PANTHER" id="PTHR23513">
    <property type="entry name" value="INTEGRAL MEMBRANE EFFLUX PROTEIN-RELATED"/>
    <property type="match status" value="1"/>
</dbReference>
<feature type="transmembrane region" description="Helical" evidence="7">
    <location>
        <begin position="344"/>
        <end position="364"/>
    </location>
</feature>
<evidence type="ECO:0000256" key="7">
    <source>
        <dbReference type="SAM" id="Phobius"/>
    </source>
</evidence>
<evidence type="ECO:0000256" key="2">
    <source>
        <dbReference type="ARBA" id="ARBA00022475"/>
    </source>
</evidence>
<evidence type="ECO:0000256" key="1">
    <source>
        <dbReference type="ARBA" id="ARBA00004651"/>
    </source>
</evidence>
<keyword evidence="9" id="KW-1185">Reference proteome</keyword>
<dbReference type="Proteomes" id="UP001550850">
    <property type="component" value="Unassembled WGS sequence"/>
</dbReference>
<protein>
    <submittedName>
        <fullName evidence="8">MFS transporter</fullName>
    </submittedName>
</protein>
<dbReference type="Gene3D" id="1.20.1250.20">
    <property type="entry name" value="MFS general substrate transporter like domains"/>
    <property type="match status" value="1"/>
</dbReference>
<proteinExistence type="predicted"/>
<evidence type="ECO:0000256" key="4">
    <source>
        <dbReference type="ARBA" id="ARBA00022989"/>
    </source>
</evidence>
<feature type="transmembrane region" description="Helical" evidence="7">
    <location>
        <begin position="319"/>
        <end position="337"/>
    </location>
</feature>
<dbReference type="SUPFAM" id="SSF103473">
    <property type="entry name" value="MFS general substrate transporter"/>
    <property type="match status" value="1"/>
</dbReference>
<dbReference type="InterPro" id="IPR011701">
    <property type="entry name" value="MFS"/>
</dbReference>
<feature type="transmembrane region" description="Helical" evidence="7">
    <location>
        <begin position="282"/>
        <end position="299"/>
    </location>
</feature>
<organism evidence="8 9">
    <name type="scientific">Streptomyces fragilis</name>
    <dbReference type="NCBI Taxonomy" id="67301"/>
    <lineage>
        <taxon>Bacteria</taxon>
        <taxon>Bacillati</taxon>
        <taxon>Actinomycetota</taxon>
        <taxon>Actinomycetes</taxon>
        <taxon>Kitasatosporales</taxon>
        <taxon>Streptomycetaceae</taxon>
        <taxon>Streptomyces</taxon>
    </lineage>
</organism>
<sequence>MTAPGTGRARLPEPPPAYRPLFAHRPFRRLLSAFVASDFGDGMAVVTVPWLAVLLAPDGNRGLYVGTAVAAYALPGAVGALVLGRWMRGFPARRLLFADAALRAVMLACVPLAWILGVLTPWLYVVLLAASSLLHAWGSAGKYALLASLLAPERRLAANALVSSSASAAMVFGPALAGVLITVLSPAWIIGIDALTFAVLAVGAVRVRPDAAAAGQPGGAGRPGGAEEPGGAEKRGGAERPAGAGKPGGAEQPGGTDAADPTGGPGGKPFAVLGLFRQRPELLGILALTWSFFFLYGPVEVALPLHVTEDLHQGPHLLGLYWTLFSAGAVLGGLAAGMLRRLPLWPTALGIVAGWGAVLLPFGFGAPPAVTVTCFALGGLIYGPFTALSFTLFQDRTPEAWLTTVLAVRGAALLASSPTGAALGGPLTAALGPRTVLAASGAATLALVAVALVVRPKVRDGGREPGQDLGAAEAA</sequence>
<accession>A0ABV2YQB1</accession>
<dbReference type="InterPro" id="IPR036259">
    <property type="entry name" value="MFS_trans_sf"/>
</dbReference>
<feature type="transmembrane region" description="Helical" evidence="7">
    <location>
        <begin position="95"/>
        <end position="116"/>
    </location>
</feature>
<dbReference type="Pfam" id="PF07690">
    <property type="entry name" value="MFS_1"/>
    <property type="match status" value="1"/>
</dbReference>
<name>A0ABV2YQB1_9ACTN</name>
<dbReference type="RefSeq" id="WP_108955764.1">
    <property type="nucleotide sequence ID" value="NZ_BEVZ01000006.1"/>
</dbReference>
<feature type="transmembrane region" description="Helical" evidence="7">
    <location>
        <begin position="435"/>
        <end position="454"/>
    </location>
</feature>
<evidence type="ECO:0000256" key="3">
    <source>
        <dbReference type="ARBA" id="ARBA00022692"/>
    </source>
</evidence>
<comment type="caution">
    <text evidence="8">The sequence shown here is derived from an EMBL/GenBank/DDBJ whole genome shotgun (WGS) entry which is preliminary data.</text>
</comment>
<evidence type="ECO:0000313" key="8">
    <source>
        <dbReference type="EMBL" id="MEU3557927.1"/>
    </source>
</evidence>
<dbReference type="CDD" id="cd06173">
    <property type="entry name" value="MFS_MefA_like"/>
    <property type="match status" value="1"/>
</dbReference>
<feature type="transmembrane region" description="Helical" evidence="7">
    <location>
        <begin position="62"/>
        <end position="83"/>
    </location>
</feature>
<evidence type="ECO:0000313" key="9">
    <source>
        <dbReference type="Proteomes" id="UP001550850"/>
    </source>
</evidence>
<comment type="subcellular location">
    <subcellularLocation>
        <location evidence="1">Cell membrane</location>
        <topology evidence="1">Multi-pass membrane protein</topology>
    </subcellularLocation>
</comment>
<keyword evidence="5 7" id="KW-0472">Membrane</keyword>
<keyword evidence="3 7" id="KW-0812">Transmembrane</keyword>
<feature type="transmembrane region" description="Helical" evidence="7">
    <location>
        <begin position="157"/>
        <end position="181"/>
    </location>
</feature>
<feature type="transmembrane region" description="Helical" evidence="7">
    <location>
        <begin position="30"/>
        <end position="56"/>
    </location>
</feature>
<feature type="region of interest" description="Disordered" evidence="6">
    <location>
        <begin position="213"/>
        <end position="263"/>
    </location>
</feature>
<keyword evidence="2" id="KW-1003">Cell membrane</keyword>
<dbReference type="EMBL" id="JBEZUR010000075">
    <property type="protein sequence ID" value="MEU3557927.1"/>
    <property type="molecule type" value="Genomic_DNA"/>
</dbReference>
<evidence type="ECO:0000256" key="6">
    <source>
        <dbReference type="SAM" id="MobiDB-lite"/>
    </source>
</evidence>
<keyword evidence="4 7" id="KW-1133">Transmembrane helix</keyword>
<feature type="transmembrane region" description="Helical" evidence="7">
    <location>
        <begin position="370"/>
        <end position="393"/>
    </location>
</feature>